<dbReference type="Pfam" id="PF00534">
    <property type="entry name" value="Glycos_transf_1"/>
    <property type="match status" value="1"/>
</dbReference>
<dbReference type="InterPro" id="IPR001296">
    <property type="entry name" value="Glyco_trans_1"/>
</dbReference>
<dbReference type="EMBL" id="CP042582">
    <property type="protein sequence ID" value="QEX21584.1"/>
    <property type="molecule type" value="Genomic_DNA"/>
</dbReference>
<protein>
    <recommendedName>
        <fullName evidence="2">Glycosyl transferase family 1 domain-containing protein</fullName>
    </recommendedName>
</protein>
<dbReference type="GO" id="GO:0016757">
    <property type="term" value="F:glycosyltransferase activity"/>
    <property type="evidence" value="ECO:0007669"/>
    <property type="project" value="InterPro"/>
</dbReference>
<evidence type="ECO:0000313" key="3">
    <source>
        <dbReference type="EMBL" id="QEX21584.1"/>
    </source>
</evidence>
<dbReference type="AlphaFoldDB" id="A0A5J6MWP3"/>
<dbReference type="CDD" id="cd03801">
    <property type="entry name" value="GT4_PimA-like"/>
    <property type="match status" value="1"/>
</dbReference>
<dbReference type="Gene3D" id="3.40.50.2000">
    <property type="entry name" value="Glycogen Phosphorylase B"/>
    <property type="match status" value="1"/>
</dbReference>
<feature type="compositionally biased region" description="Low complexity" evidence="1">
    <location>
        <begin position="9"/>
        <end position="22"/>
    </location>
</feature>
<dbReference type="Proteomes" id="UP000325797">
    <property type="component" value="Chromosome"/>
</dbReference>
<dbReference type="SUPFAM" id="SSF53756">
    <property type="entry name" value="UDP-Glycosyltransferase/glycogen phosphorylase"/>
    <property type="match status" value="1"/>
</dbReference>
<evidence type="ECO:0000256" key="1">
    <source>
        <dbReference type="SAM" id="MobiDB-lite"/>
    </source>
</evidence>
<gene>
    <name evidence="3" type="ORF">FRZ61_15130</name>
</gene>
<name>A0A5J6MWP3_9PROT</name>
<proteinExistence type="predicted"/>
<dbReference type="KEGG" id="hadh:FRZ61_15130"/>
<feature type="domain" description="Glycosyl transferase family 1" evidence="2">
    <location>
        <begin position="229"/>
        <end position="372"/>
    </location>
</feature>
<evidence type="ECO:0000259" key="2">
    <source>
        <dbReference type="Pfam" id="PF00534"/>
    </source>
</evidence>
<feature type="region of interest" description="Disordered" evidence="1">
    <location>
        <begin position="1"/>
        <end position="22"/>
    </location>
</feature>
<reference evidence="3 4" key="1">
    <citation type="submission" date="2019-08" db="EMBL/GenBank/DDBJ databases">
        <title>Hyperibacter terrae gen. nov., sp. nov. and Hyperibacter viscosus sp. nov., two new members in the family Rhodospirillaceae isolated from the rhizosphere of Hypericum perforatum.</title>
        <authorList>
            <person name="Noviana Z."/>
        </authorList>
    </citation>
    <scope>NUCLEOTIDE SEQUENCE [LARGE SCALE GENOMIC DNA]</scope>
    <source>
        <strain evidence="3 4">R5959</strain>
    </source>
</reference>
<dbReference type="RefSeq" id="WP_151116215.1">
    <property type="nucleotide sequence ID" value="NZ_CP042582.1"/>
</dbReference>
<organism evidence="3 4">
    <name type="scientific">Hypericibacter adhaerens</name>
    <dbReference type="NCBI Taxonomy" id="2602016"/>
    <lineage>
        <taxon>Bacteria</taxon>
        <taxon>Pseudomonadati</taxon>
        <taxon>Pseudomonadota</taxon>
        <taxon>Alphaproteobacteria</taxon>
        <taxon>Rhodospirillales</taxon>
        <taxon>Dongiaceae</taxon>
        <taxon>Hypericibacter</taxon>
    </lineage>
</organism>
<keyword evidence="4" id="KW-1185">Reference proteome</keyword>
<evidence type="ECO:0000313" key="4">
    <source>
        <dbReference type="Proteomes" id="UP000325797"/>
    </source>
</evidence>
<sequence>MTPSHLKTSTAPAGRTAASPAPANAAPANAAFVYAGGNYSTQQHKLMGRMSASESFLNGFARHSGVDHFYCYAMRQQDIDDFTQRVQTAAGAKRPVTHIPPLDLSGVAEPGCLYRPGPNIGYFAWQRRAGDQRRFSVCGVTHTTAEHVVMDGIAEAVTGPTQAWDALVCTSSQVRAMVERLTDQWSHYLSRRFGGKTERPAFRLPLIPLGVDCETFDPTAAREREGQALRKRLGIAPDDVVVLFVGRLTHVEKANPLPMFLALEAAAKHTKKKLHLLQAGWYASPEIEKIFVESARRLMPSVRYHHVDAREPEFRWSAWHAGDIFTSLSDNIQETFGLTPIEAQAAGLPVVVSDWDGYRDTVIDGEVGFAAPTFMPPPGTGTDLGWRYATAVDSYGRYCMTTAQSISVDVEFCAKAYLKLIEDPALRRRMGEAGQAHARSKFDWRVVIAAYQALWTELAELRRSAPEAVPSEADRPVHPLRDDPFSLFSTYPTGYVDGDTVATAAPGGSRQRLAELRAIPLANLMPSLLLPEAEMAKLLEHVARAPAPVGQLLTVAPEARQNQVRRSLGWLAKIGLIRFTKPPA</sequence>
<dbReference type="OrthoDB" id="5490290at2"/>
<dbReference type="PANTHER" id="PTHR12526">
    <property type="entry name" value="GLYCOSYLTRANSFERASE"/>
    <property type="match status" value="1"/>
</dbReference>
<accession>A0A5J6MWP3</accession>